<gene>
    <name evidence="1" type="ORF">KXQ929_LOCUS52250</name>
</gene>
<accession>A0A820QND9</accession>
<evidence type="ECO:0000313" key="1">
    <source>
        <dbReference type="EMBL" id="CAF4422029.1"/>
    </source>
</evidence>
<feature type="non-terminal residue" evidence="1">
    <location>
        <position position="1"/>
    </location>
</feature>
<dbReference type="EMBL" id="CAJOBB010027301">
    <property type="protein sequence ID" value="CAF4422029.1"/>
    <property type="molecule type" value="Genomic_DNA"/>
</dbReference>
<dbReference type="Proteomes" id="UP000663868">
    <property type="component" value="Unassembled WGS sequence"/>
</dbReference>
<dbReference type="AlphaFoldDB" id="A0A820QND9"/>
<sequence length="34" mass="3959">YSDIDEVVTPKESGWFMGYISQSLNIETWNSSFK</sequence>
<proteinExistence type="predicted"/>
<name>A0A820QND9_9BILA</name>
<evidence type="ECO:0000313" key="2">
    <source>
        <dbReference type="Proteomes" id="UP000663868"/>
    </source>
</evidence>
<organism evidence="1 2">
    <name type="scientific">Adineta steineri</name>
    <dbReference type="NCBI Taxonomy" id="433720"/>
    <lineage>
        <taxon>Eukaryota</taxon>
        <taxon>Metazoa</taxon>
        <taxon>Spiralia</taxon>
        <taxon>Gnathifera</taxon>
        <taxon>Rotifera</taxon>
        <taxon>Eurotatoria</taxon>
        <taxon>Bdelloidea</taxon>
        <taxon>Adinetida</taxon>
        <taxon>Adinetidae</taxon>
        <taxon>Adineta</taxon>
    </lineage>
</organism>
<reference evidence="1" key="1">
    <citation type="submission" date="2021-02" db="EMBL/GenBank/DDBJ databases">
        <authorList>
            <person name="Nowell W R."/>
        </authorList>
    </citation>
    <scope>NUCLEOTIDE SEQUENCE</scope>
</reference>
<comment type="caution">
    <text evidence="1">The sequence shown here is derived from an EMBL/GenBank/DDBJ whole genome shotgun (WGS) entry which is preliminary data.</text>
</comment>
<protein>
    <submittedName>
        <fullName evidence="1">Uncharacterized protein</fullName>
    </submittedName>
</protein>